<name>A0A9D4TXK8_CHLVU</name>
<dbReference type="EMBL" id="SIDB01000001">
    <property type="protein sequence ID" value="KAI3437689.1"/>
    <property type="molecule type" value="Genomic_DNA"/>
</dbReference>
<protein>
    <submittedName>
        <fullName evidence="2">Uncharacterized protein</fullName>
    </submittedName>
</protein>
<evidence type="ECO:0000256" key="1">
    <source>
        <dbReference type="SAM" id="MobiDB-lite"/>
    </source>
</evidence>
<keyword evidence="3" id="KW-1185">Reference proteome</keyword>
<dbReference type="AlphaFoldDB" id="A0A9D4TXK8"/>
<accession>A0A9D4TXK8</accession>
<sequence>MQPTLAAFSAPRHWAPRSQSAVALPQPTLDAERRAAIDRRVREQMKKDREAVTAAVKAEHERLMAQMRQEEAARQAAFRTFRTPPPFSPEVAAFIESLNEARDQAHQEVARVAAEKEREQARAAAEQKEKARAAAEEQRQKAEARRAALLEPVPLERKNQ</sequence>
<dbReference type="Proteomes" id="UP001055712">
    <property type="component" value="Unassembled WGS sequence"/>
</dbReference>
<evidence type="ECO:0000313" key="3">
    <source>
        <dbReference type="Proteomes" id="UP001055712"/>
    </source>
</evidence>
<reference evidence="2" key="2">
    <citation type="submission" date="2020-11" db="EMBL/GenBank/DDBJ databases">
        <authorList>
            <person name="Cecchin M."/>
            <person name="Marcolungo L."/>
            <person name="Rossato M."/>
            <person name="Girolomoni L."/>
            <person name="Cosentino E."/>
            <person name="Cuine S."/>
            <person name="Li-Beisson Y."/>
            <person name="Delledonne M."/>
            <person name="Ballottari M."/>
        </authorList>
    </citation>
    <scope>NUCLEOTIDE SEQUENCE</scope>
    <source>
        <strain evidence="2">211/11P</strain>
        <tissue evidence="2">Whole cell</tissue>
    </source>
</reference>
<comment type="caution">
    <text evidence="2">The sequence shown here is derived from an EMBL/GenBank/DDBJ whole genome shotgun (WGS) entry which is preliminary data.</text>
</comment>
<feature type="region of interest" description="Disordered" evidence="1">
    <location>
        <begin position="1"/>
        <end position="25"/>
    </location>
</feature>
<gene>
    <name evidence="2" type="ORF">D9Q98_000138</name>
</gene>
<proteinExistence type="predicted"/>
<feature type="region of interest" description="Disordered" evidence="1">
    <location>
        <begin position="114"/>
        <end position="160"/>
    </location>
</feature>
<organism evidence="2 3">
    <name type="scientific">Chlorella vulgaris</name>
    <name type="common">Green alga</name>
    <dbReference type="NCBI Taxonomy" id="3077"/>
    <lineage>
        <taxon>Eukaryota</taxon>
        <taxon>Viridiplantae</taxon>
        <taxon>Chlorophyta</taxon>
        <taxon>core chlorophytes</taxon>
        <taxon>Trebouxiophyceae</taxon>
        <taxon>Chlorellales</taxon>
        <taxon>Chlorellaceae</taxon>
        <taxon>Chlorella clade</taxon>
        <taxon>Chlorella</taxon>
    </lineage>
</organism>
<reference evidence="2" key="1">
    <citation type="journal article" date="2019" name="Plant J.">
        <title>Chlorella vulgaris genome assembly and annotation reveals the molecular basis for metabolic acclimation to high light conditions.</title>
        <authorList>
            <person name="Cecchin M."/>
            <person name="Marcolungo L."/>
            <person name="Rossato M."/>
            <person name="Girolomoni L."/>
            <person name="Cosentino E."/>
            <person name="Cuine S."/>
            <person name="Li-Beisson Y."/>
            <person name="Delledonne M."/>
            <person name="Ballottari M."/>
        </authorList>
    </citation>
    <scope>NUCLEOTIDE SEQUENCE</scope>
    <source>
        <strain evidence="2">211/11P</strain>
    </source>
</reference>
<evidence type="ECO:0000313" key="2">
    <source>
        <dbReference type="EMBL" id="KAI3437689.1"/>
    </source>
</evidence>